<evidence type="ECO:0000256" key="3">
    <source>
        <dbReference type="ARBA" id="ARBA00022679"/>
    </source>
</evidence>
<dbReference type="InterPro" id="IPR015422">
    <property type="entry name" value="PyrdxlP-dep_Trfase_small"/>
</dbReference>
<dbReference type="SUPFAM" id="SSF53383">
    <property type="entry name" value="PLP-dependent transferases"/>
    <property type="match status" value="1"/>
</dbReference>
<dbReference type="CDD" id="cd06454">
    <property type="entry name" value="KBL_like"/>
    <property type="match status" value="1"/>
</dbReference>
<comment type="similarity">
    <text evidence="2">Belongs to the class-II pyridoxal-phosphate-dependent aminotransferase family. BioF subfamily.</text>
</comment>
<keyword evidence="3" id="KW-0808">Transferase</keyword>
<evidence type="ECO:0000313" key="8">
    <source>
        <dbReference type="Proteomes" id="UP001597375"/>
    </source>
</evidence>
<reference evidence="8" key="1">
    <citation type="journal article" date="2019" name="Int. J. Syst. Evol. Microbiol.">
        <title>The Global Catalogue of Microorganisms (GCM) 10K type strain sequencing project: providing services to taxonomists for standard genome sequencing and annotation.</title>
        <authorList>
            <consortium name="The Broad Institute Genomics Platform"/>
            <consortium name="The Broad Institute Genome Sequencing Center for Infectious Disease"/>
            <person name="Wu L."/>
            <person name="Ma J."/>
        </authorList>
    </citation>
    <scope>NUCLEOTIDE SEQUENCE [LARGE SCALE GENOMIC DNA]</scope>
    <source>
        <strain evidence="8">CGMCC 4.7106</strain>
    </source>
</reference>
<dbReference type="PANTHER" id="PTHR13693">
    <property type="entry name" value="CLASS II AMINOTRANSFERASE/8-AMINO-7-OXONONANOATE SYNTHASE"/>
    <property type="match status" value="1"/>
</dbReference>
<proteinExistence type="inferred from homology"/>
<comment type="cofactor">
    <cofactor evidence="1 5">
        <name>pyridoxal 5'-phosphate</name>
        <dbReference type="ChEBI" id="CHEBI:597326"/>
    </cofactor>
</comment>
<dbReference type="InterPro" id="IPR050087">
    <property type="entry name" value="AON_synthase_class-II"/>
</dbReference>
<dbReference type="GO" id="GO:0008483">
    <property type="term" value="F:transaminase activity"/>
    <property type="evidence" value="ECO:0007669"/>
    <property type="project" value="UniProtKB-KW"/>
</dbReference>
<dbReference type="InterPro" id="IPR001917">
    <property type="entry name" value="Aminotrans_II_pyridoxalP_BS"/>
</dbReference>
<feature type="domain" description="Aminotransferase class I/classII large" evidence="6">
    <location>
        <begin position="40"/>
        <end position="373"/>
    </location>
</feature>
<dbReference type="RefSeq" id="WP_386821124.1">
    <property type="nucleotide sequence ID" value="NZ_JBHUIT010000031.1"/>
</dbReference>
<evidence type="ECO:0000313" key="7">
    <source>
        <dbReference type="EMBL" id="MFD2257769.1"/>
    </source>
</evidence>
<accession>A0ABW5DB36</accession>
<evidence type="ECO:0000256" key="2">
    <source>
        <dbReference type="ARBA" id="ARBA00010008"/>
    </source>
</evidence>
<gene>
    <name evidence="7" type="ORF">ACFSSA_13895</name>
</gene>
<dbReference type="InterPro" id="IPR015424">
    <property type="entry name" value="PyrdxlP-dep_Trfase"/>
</dbReference>
<organism evidence="7 8">
    <name type="scientific">Luteolibacter algae</name>
    <dbReference type="NCBI Taxonomy" id="454151"/>
    <lineage>
        <taxon>Bacteria</taxon>
        <taxon>Pseudomonadati</taxon>
        <taxon>Verrucomicrobiota</taxon>
        <taxon>Verrucomicrobiia</taxon>
        <taxon>Verrucomicrobiales</taxon>
        <taxon>Verrucomicrobiaceae</taxon>
        <taxon>Luteolibacter</taxon>
    </lineage>
</organism>
<evidence type="ECO:0000256" key="5">
    <source>
        <dbReference type="RuleBase" id="RU003693"/>
    </source>
</evidence>
<keyword evidence="4 5" id="KW-0663">Pyridoxal phosphate</keyword>
<keyword evidence="7" id="KW-0032">Aminotransferase</keyword>
<comment type="caution">
    <text evidence="7">The sequence shown here is derived from an EMBL/GenBank/DDBJ whole genome shotgun (WGS) entry which is preliminary data.</text>
</comment>
<evidence type="ECO:0000259" key="6">
    <source>
        <dbReference type="Pfam" id="PF00155"/>
    </source>
</evidence>
<dbReference type="Pfam" id="PF00155">
    <property type="entry name" value="Aminotran_1_2"/>
    <property type="match status" value="1"/>
</dbReference>
<evidence type="ECO:0000256" key="1">
    <source>
        <dbReference type="ARBA" id="ARBA00001933"/>
    </source>
</evidence>
<keyword evidence="8" id="KW-1185">Reference proteome</keyword>
<protein>
    <submittedName>
        <fullName evidence="7">Aminotransferase class I/II-fold pyridoxal phosphate-dependent enzyme</fullName>
    </submittedName>
</protein>
<dbReference type="InterPro" id="IPR004839">
    <property type="entry name" value="Aminotransferase_I/II_large"/>
</dbReference>
<dbReference type="Proteomes" id="UP001597375">
    <property type="component" value="Unassembled WGS sequence"/>
</dbReference>
<dbReference type="InterPro" id="IPR015421">
    <property type="entry name" value="PyrdxlP-dep_Trfase_major"/>
</dbReference>
<dbReference type="PANTHER" id="PTHR13693:SF77">
    <property type="entry name" value="8-AMINO-7-OXONONANOATE SYNTHASE"/>
    <property type="match status" value="1"/>
</dbReference>
<name>A0ABW5DB36_9BACT</name>
<dbReference type="Gene3D" id="3.40.640.10">
    <property type="entry name" value="Type I PLP-dependent aspartate aminotransferase-like (Major domain)"/>
    <property type="match status" value="1"/>
</dbReference>
<dbReference type="PROSITE" id="PS00599">
    <property type="entry name" value="AA_TRANSFER_CLASS_2"/>
    <property type="match status" value="1"/>
</dbReference>
<sequence>MEPTSPRSQLAQLSKQELLRALVPTETLGGERVFRDGRQLWNFASNDYLGLASHPTVATAYIEGIKRFGAGASASRLVTGSSPAHQHLEETLSEAKHAEAALTFTSGFSTALSVIPIVAEKGDFIVLDKLAHASLIDASRISEATLRVFPHNNTAKLAQLLAKIRAKHAGARILVVTESVFSMDGDLCPLREILDLCEEFSALLLLDEAHAIGVLGQTGMGLAEALGVQSRIHFQMGTLSKAVGLSGGYLAADREWIDLIINRARPFIYTTAPPPALLHAASAAIELIRSGEGKALREKLFKNISQLRQGHPSAIIPMILGENRITLDASCALEDAGFLIPAIRFPTVPRNTARLRITVSAGHSLDTVKKLSDQLSQILKG</sequence>
<dbReference type="EMBL" id="JBHUIT010000031">
    <property type="protein sequence ID" value="MFD2257769.1"/>
    <property type="molecule type" value="Genomic_DNA"/>
</dbReference>
<evidence type="ECO:0000256" key="4">
    <source>
        <dbReference type="ARBA" id="ARBA00022898"/>
    </source>
</evidence>
<dbReference type="Gene3D" id="3.90.1150.10">
    <property type="entry name" value="Aspartate Aminotransferase, domain 1"/>
    <property type="match status" value="1"/>
</dbReference>